<comment type="similarity">
    <text evidence="7">Belongs to the archaeal rpoM/eukaryotic RPA12/RPB9/RPC11 RNA polymerase family.</text>
</comment>
<evidence type="ECO:0000256" key="4">
    <source>
        <dbReference type="ARBA" id="ARBA00022771"/>
    </source>
</evidence>
<feature type="chain" id="PRO_5002521920" description="DNA-directed RNA polymerase subunit" evidence="10">
    <location>
        <begin position="24"/>
        <end position="131"/>
    </location>
</feature>
<proteinExistence type="inferred from homology"/>
<protein>
    <recommendedName>
        <fullName evidence="7">DNA-directed RNA polymerase subunit</fullName>
    </recommendedName>
</protein>
<dbReference type="PROSITE" id="PS51133">
    <property type="entry name" value="ZF_TFIIS_2"/>
    <property type="match status" value="1"/>
</dbReference>
<evidence type="ECO:0000256" key="10">
    <source>
        <dbReference type="SAM" id="SignalP"/>
    </source>
</evidence>
<dbReference type="InterPro" id="IPR001222">
    <property type="entry name" value="Znf_TFIIS"/>
</dbReference>
<sequence>MAPAIKPKAKLIGSLLFCPICSTLLDLPGDLDTITCEQCGHQEPAESYENLNVKTHSNPAAFPSALKAKRALVVKAEDAEQETSLPVVEEKCLKCGHIGLSYQDLQLRSADEGSTTFYTCMKCGDKTRLNN</sequence>
<dbReference type="PIRSF" id="PIRSF005586">
    <property type="entry name" value="RNApol_RpoM"/>
    <property type="match status" value="1"/>
</dbReference>
<evidence type="ECO:0000256" key="6">
    <source>
        <dbReference type="ARBA" id="ARBA00023242"/>
    </source>
</evidence>
<dbReference type="Pfam" id="PF01096">
    <property type="entry name" value="Zn_ribbon_TFIIS"/>
    <property type="match status" value="1"/>
</dbReference>
<name>A0A0F7SFB2_PHARH</name>
<keyword evidence="2 7" id="KW-0240">DNA-directed RNA polymerase</keyword>
<feature type="signal peptide" evidence="10">
    <location>
        <begin position="1"/>
        <end position="23"/>
    </location>
</feature>
<comment type="function">
    <text evidence="7">DNA-dependent RNA polymerase catalyzes the transcription of DNA into RNA using the four ribonucleoside triphosphates as substrates.</text>
</comment>
<evidence type="ECO:0000259" key="11">
    <source>
        <dbReference type="PROSITE" id="PS51133"/>
    </source>
</evidence>
<evidence type="ECO:0000256" key="3">
    <source>
        <dbReference type="ARBA" id="ARBA00022723"/>
    </source>
</evidence>
<dbReference type="InterPro" id="IPR034004">
    <property type="entry name" value="Zn_ribbon_RPA12_C"/>
</dbReference>
<organism evidence="12">
    <name type="scientific">Phaffia rhodozyma</name>
    <name type="common">Yeast</name>
    <name type="synonym">Xanthophyllomyces dendrorhous</name>
    <dbReference type="NCBI Taxonomy" id="264483"/>
    <lineage>
        <taxon>Eukaryota</taxon>
        <taxon>Fungi</taxon>
        <taxon>Dikarya</taxon>
        <taxon>Basidiomycota</taxon>
        <taxon>Agaricomycotina</taxon>
        <taxon>Tremellomycetes</taxon>
        <taxon>Cystofilobasidiales</taxon>
        <taxon>Mrakiaceae</taxon>
        <taxon>Phaffia</taxon>
    </lineage>
</organism>
<feature type="binding site" evidence="8">
    <location>
        <position position="36"/>
    </location>
    <ligand>
        <name>Zn(2+)</name>
        <dbReference type="ChEBI" id="CHEBI:29105"/>
        <label>1</label>
    </ligand>
</feature>
<keyword evidence="6 7" id="KW-0539">Nucleus</keyword>
<dbReference type="PANTHER" id="PTHR11239:SF14">
    <property type="entry name" value="DNA-DIRECTED RNA POLYMERASE I SUBUNIT RPA12"/>
    <property type="match status" value="1"/>
</dbReference>
<dbReference type="InterPro" id="IPR012164">
    <property type="entry name" value="Rpa12/Rpb9/Rpc10/TFS"/>
</dbReference>
<dbReference type="GO" id="GO:0005736">
    <property type="term" value="C:RNA polymerase I complex"/>
    <property type="evidence" value="ECO:0007669"/>
    <property type="project" value="TreeGrafter"/>
</dbReference>
<accession>A0A0F7SFB2</accession>
<dbReference type="GO" id="GO:0008270">
    <property type="term" value="F:zinc ion binding"/>
    <property type="evidence" value="ECO:0007669"/>
    <property type="project" value="UniProtKB-KW"/>
</dbReference>
<keyword evidence="7" id="KW-0804">Transcription</keyword>
<evidence type="ECO:0000256" key="5">
    <source>
        <dbReference type="ARBA" id="ARBA00022833"/>
    </source>
</evidence>
<dbReference type="EMBL" id="LN483167">
    <property type="protein sequence ID" value="CDZ97446.1"/>
    <property type="molecule type" value="Genomic_DNA"/>
</dbReference>
<dbReference type="AlphaFoldDB" id="A0A0F7SFB2"/>
<feature type="zinc finger region" description="C4-type" evidence="9">
    <location>
        <begin position="18"/>
        <end position="39"/>
    </location>
</feature>
<dbReference type="Gene3D" id="2.20.25.10">
    <property type="match status" value="1"/>
</dbReference>
<keyword evidence="3 8" id="KW-0479">Metal-binding</keyword>
<dbReference type="GO" id="GO:0006363">
    <property type="term" value="P:termination of RNA polymerase I transcription"/>
    <property type="evidence" value="ECO:0007669"/>
    <property type="project" value="TreeGrafter"/>
</dbReference>
<comment type="subcellular location">
    <subcellularLocation>
        <location evidence="1">Nucleus</location>
        <location evidence="1">Nucleolus</location>
    </subcellularLocation>
</comment>
<feature type="binding site" evidence="8">
    <location>
        <position position="18"/>
    </location>
    <ligand>
        <name>Zn(2+)</name>
        <dbReference type="ChEBI" id="CHEBI:29105"/>
        <label>1</label>
    </ligand>
</feature>
<feature type="binding site" evidence="8">
    <location>
        <position position="123"/>
    </location>
    <ligand>
        <name>Zn(2+)</name>
        <dbReference type="ChEBI" id="CHEBI:29105"/>
        <label>2</label>
    </ligand>
</feature>
<feature type="binding site" evidence="8">
    <location>
        <position position="39"/>
    </location>
    <ligand>
        <name>Zn(2+)</name>
        <dbReference type="ChEBI" id="CHEBI:29105"/>
        <label>1</label>
    </ligand>
</feature>
<evidence type="ECO:0000256" key="9">
    <source>
        <dbReference type="PIRSR" id="PIRSR005586-2"/>
    </source>
</evidence>
<feature type="binding site" evidence="8">
    <location>
        <position position="21"/>
    </location>
    <ligand>
        <name>Zn(2+)</name>
        <dbReference type="ChEBI" id="CHEBI:29105"/>
        <label>1</label>
    </ligand>
</feature>
<evidence type="ECO:0000256" key="2">
    <source>
        <dbReference type="ARBA" id="ARBA00022478"/>
    </source>
</evidence>
<dbReference type="CDD" id="cd10507">
    <property type="entry name" value="Zn-ribbon_RPA12"/>
    <property type="match status" value="1"/>
</dbReference>
<keyword evidence="10" id="KW-0732">Signal</keyword>
<dbReference type="GO" id="GO:0003676">
    <property type="term" value="F:nucleic acid binding"/>
    <property type="evidence" value="ECO:0007669"/>
    <property type="project" value="InterPro"/>
</dbReference>
<feature type="binding site" evidence="8">
    <location>
        <position position="95"/>
    </location>
    <ligand>
        <name>Zn(2+)</name>
        <dbReference type="ChEBI" id="CHEBI:29105"/>
        <label>2</label>
    </ligand>
</feature>
<dbReference type="PANTHER" id="PTHR11239">
    <property type="entry name" value="DNA-DIRECTED RNA POLYMERASE"/>
    <property type="match status" value="1"/>
</dbReference>
<evidence type="ECO:0000256" key="8">
    <source>
        <dbReference type="PIRSR" id="PIRSR005586-1"/>
    </source>
</evidence>
<dbReference type="SUPFAM" id="SSF57783">
    <property type="entry name" value="Zinc beta-ribbon"/>
    <property type="match status" value="1"/>
</dbReference>
<evidence type="ECO:0000313" key="12">
    <source>
        <dbReference type="EMBL" id="CDZ97446.1"/>
    </source>
</evidence>
<evidence type="ECO:0000256" key="1">
    <source>
        <dbReference type="ARBA" id="ARBA00004604"/>
    </source>
</evidence>
<dbReference type="SMART" id="SM00440">
    <property type="entry name" value="ZnF_C2C2"/>
    <property type="match status" value="1"/>
</dbReference>
<evidence type="ECO:0000256" key="7">
    <source>
        <dbReference type="PIRNR" id="PIRNR005586"/>
    </source>
</evidence>
<reference evidence="12" key="1">
    <citation type="submission" date="2014-08" db="EMBL/GenBank/DDBJ databases">
        <authorList>
            <person name="Sharma Rahul"/>
            <person name="Thines Marco"/>
        </authorList>
    </citation>
    <scope>NUCLEOTIDE SEQUENCE</scope>
</reference>
<feature type="binding site" evidence="8">
    <location>
        <position position="120"/>
    </location>
    <ligand>
        <name>Zn(2+)</name>
        <dbReference type="ChEBI" id="CHEBI:29105"/>
        <label>2</label>
    </ligand>
</feature>
<keyword evidence="4 9" id="KW-0863">Zinc-finger</keyword>
<dbReference type="GO" id="GO:0003899">
    <property type="term" value="F:DNA-directed RNA polymerase activity"/>
    <property type="evidence" value="ECO:0007669"/>
    <property type="project" value="InterPro"/>
</dbReference>
<keyword evidence="5 8" id="KW-0862">Zinc</keyword>
<feature type="binding site" evidence="8">
    <location>
        <position position="92"/>
    </location>
    <ligand>
        <name>Zn(2+)</name>
        <dbReference type="ChEBI" id="CHEBI:29105"/>
        <label>2</label>
    </ligand>
</feature>
<feature type="domain" description="TFIIS-type" evidence="11">
    <location>
        <begin position="88"/>
        <end position="128"/>
    </location>
</feature>